<gene>
    <name evidence="15" type="ORF">MNBD_GAMMA11-2989</name>
</gene>
<feature type="domain" description="ABC transporter" evidence="14">
    <location>
        <begin position="308"/>
        <end position="594"/>
    </location>
</feature>
<evidence type="ECO:0000256" key="3">
    <source>
        <dbReference type="ARBA" id="ARBA00022723"/>
    </source>
</evidence>
<dbReference type="PROSITE" id="PS00211">
    <property type="entry name" value="ABC_TRANSPORTER_1"/>
    <property type="match status" value="2"/>
</dbReference>
<keyword evidence="3" id="KW-0479">Metal-binding</keyword>
<dbReference type="InterPro" id="IPR004602">
    <property type="entry name" value="UvrA"/>
</dbReference>
<dbReference type="Pfam" id="PF17760">
    <property type="entry name" value="UvrA_inter"/>
    <property type="match status" value="2"/>
</dbReference>
<proteinExistence type="predicted"/>
<keyword evidence="4" id="KW-0677">Repeat</keyword>
<keyword evidence="12" id="KW-0238">DNA-binding</keyword>
<evidence type="ECO:0000256" key="5">
    <source>
        <dbReference type="ARBA" id="ARBA00022741"/>
    </source>
</evidence>
<evidence type="ECO:0000256" key="12">
    <source>
        <dbReference type="ARBA" id="ARBA00023125"/>
    </source>
</evidence>
<dbReference type="GO" id="GO:0005524">
    <property type="term" value="F:ATP binding"/>
    <property type="evidence" value="ECO:0007669"/>
    <property type="project" value="UniProtKB-KW"/>
</dbReference>
<dbReference type="InterPro" id="IPR041102">
    <property type="entry name" value="UvrA_inter"/>
</dbReference>
<evidence type="ECO:0000256" key="9">
    <source>
        <dbReference type="ARBA" id="ARBA00022833"/>
    </source>
</evidence>
<dbReference type="EMBL" id="UOFG01000279">
    <property type="protein sequence ID" value="VAW66585.1"/>
    <property type="molecule type" value="Genomic_DNA"/>
</dbReference>
<name>A0A3B0XE51_9ZZZZ</name>
<keyword evidence="6" id="KW-0227">DNA damage</keyword>
<dbReference type="GO" id="GO:0004518">
    <property type="term" value="F:nuclease activity"/>
    <property type="evidence" value="ECO:0007669"/>
    <property type="project" value="UniProtKB-KW"/>
</dbReference>
<evidence type="ECO:0000256" key="10">
    <source>
        <dbReference type="ARBA" id="ARBA00022840"/>
    </source>
</evidence>
<evidence type="ECO:0000313" key="15">
    <source>
        <dbReference type="EMBL" id="VAW66585.1"/>
    </source>
</evidence>
<comment type="subcellular location">
    <subcellularLocation>
        <location evidence="1">Cytoplasm</location>
    </subcellularLocation>
</comment>
<dbReference type="SMART" id="SM00382">
    <property type="entry name" value="AAA"/>
    <property type="match status" value="4"/>
</dbReference>
<accession>A0A3B0XE51</accession>
<dbReference type="InterPro" id="IPR003593">
    <property type="entry name" value="AAA+_ATPase"/>
</dbReference>
<evidence type="ECO:0000256" key="8">
    <source>
        <dbReference type="ARBA" id="ARBA00022771"/>
    </source>
</evidence>
<dbReference type="GO" id="GO:0008270">
    <property type="term" value="F:zinc ion binding"/>
    <property type="evidence" value="ECO:0007669"/>
    <property type="project" value="UniProtKB-KW"/>
</dbReference>
<protein>
    <submittedName>
        <fullName evidence="15">Excinuclease ABC subunit A, dimeric form</fullName>
    </submittedName>
</protein>
<dbReference type="NCBIfam" id="TIGR00630">
    <property type="entry name" value="uvra"/>
    <property type="match status" value="2"/>
</dbReference>
<dbReference type="GO" id="GO:0003677">
    <property type="term" value="F:DNA binding"/>
    <property type="evidence" value="ECO:0007669"/>
    <property type="project" value="UniProtKB-KW"/>
</dbReference>
<dbReference type="GO" id="GO:0006289">
    <property type="term" value="P:nucleotide-excision repair"/>
    <property type="evidence" value="ECO:0007669"/>
    <property type="project" value="InterPro"/>
</dbReference>
<dbReference type="PANTHER" id="PTHR43152">
    <property type="entry name" value="UVRABC SYSTEM PROTEIN A"/>
    <property type="match status" value="1"/>
</dbReference>
<dbReference type="PANTHER" id="PTHR43152:SF3">
    <property type="entry name" value="UVRABC SYSTEM PROTEIN A"/>
    <property type="match status" value="1"/>
</dbReference>
<keyword evidence="9" id="KW-0862">Zinc</keyword>
<evidence type="ECO:0000256" key="6">
    <source>
        <dbReference type="ARBA" id="ARBA00022763"/>
    </source>
</evidence>
<evidence type="ECO:0000256" key="13">
    <source>
        <dbReference type="ARBA" id="ARBA00023204"/>
    </source>
</evidence>
<organism evidence="15">
    <name type="scientific">hydrothermal vent metagenome</name>
    <dbReference type="NCBI Taxonomy" id="652676"/>
    <lineage>
        <taxon>unclassified sequences</taxon>
        <taxon>metagenomes</taxon>
        <taxon>ecological metagenomes</taxon>
    </lineage>
</organism>
<dbReference type="PROSITE" id="PS50893">
    <property type="entry name" value="ABC_TRANSPORTER_2"/>
    <property type="match status" value="2"/>
</dbReference>
<evidence type="ECO:0000256" key="7">
    <source>
        <dbReference type="ARBA" id="ARBA00022769"/>
    </source>
</evidence>
<evidence type="ECO:0000259" key="14">
    <source>
        <dbReference type="PROSITE" id="PS50893"/>
    </source>
</evidence>
<dbReference type="Gene3D" id="1.20.1580.10">
    <property type="entry name" value="ABC transporter ATPase like domain"/>
    <property type="match status" value="3"/>
</dbReference>
<dbReference type="GO" id="GO:0009380">
    <property type="term" value="C:excinuclease repair complex"/>
    <property type="evidence" value="ECO:0007669"/>
    <property type="project" value="InterPro"/>
</dbReference>
<dbReference type="Gene3D" id="3.30.1490.20">
    <property type="entry name" value="ATP-grasp fold, A domain"/>
    <property type="match status" value="1"/>
</dbReference>
<dbReference type="Gene3D" id="3.40.50.300">
    <property type="entry name" value="P-loop containing nucleotide triphosphate hydrolases"/>
    <property type="match status" value="5"/>
</dbReference>
<dbReference type="GO" id="GO:0016887">
    <property type="term" value="F:ATP hydrolysis activity"/>
    <property type="evidence" value="ECO:0007669"/>
    <property type="project" value="InterPro"/>
</dbReference>
<dbReference type="InterPro" id="IPR017871">
    <property type="entry name" value="ABC_transporter-like_CS"/>
</dbReference>
<dbReference type="InterPro" id="IPR041552">
    <property type="entry name" value="UvrA_DNA-bd"/>
</dbReference>
<keyword evidence="2" id="KW-0963">Cytoplasm</keyword>
<keyword evidence="11" id="KW-0267">Excision nuclease</keyword>
<dbReference type="Gene3D" id="1.10.8.280">
    <property type="entry name" value="ABC transporter ATPase domain-like"/>
    <property type="match status" value="1"/>
</dbReference>
<keyword evidence="10" id="KW-0067">ATP-binding</keyword>
<dbReference type="Pfam" id="PF17755">
    <property type="entry name" value="UvrA_DNA-bind"/>
    <property type="match status" value="1"/>
</dbReference>
<feature type="domain" description="ABC transporter" evidence="14">
    <location>
        <begin position="1011"/>
        <end position="1529"/>
    </location>
</feature>
<evidence type="ECO:0000256" key="11">
    <source>
        <dbReference type="ARBA" id="ARBA00022881"/>
    </source>
</evidence>
<dbReference type="InterPro" id="IPR027417">
    <property type="entry name" value="P-loop_NTPase"/>
</dbReference>
<dbReference type="SUPFAM" id="SSF52540">
    <property type="entry name" value="P-loop containing nucleoside triphosphate hydrolases"/>
    <property type="match status" value="4"/>
</dbReference>
<evidence type="ECO:0000256" key="2">
    <source>
        <dbReference type="ARBA" id="ARBA00022490"/>
    </source>
</evidence>
<keyword evidence="7" id="KW-0228">DNA excision</keyword>
<keyword evidence="5" id="KW-0547">Nucleotide-binding</keyword>
<dbReference type="InterPro" id="IPR003439">
    <property type="entry name" value="ABC_transporter-like_ATP-bd"/>
</dbReference>
<keyword evidence="13" id="KW-0234">DNA repair</keyword>
<evidence type="ECO:0000256" key="1">
    <source>
        <dbReference type="ARBA" id="ARBA00004496"/>
    </source>
</evidence>
<dbReference type="GO" id="GO:0005737">
    <property type="term" value="C:cytoplasm"/>
    <property type="evidence" value="ECO:0007669"/>
    <property type="project" value="UniProtKB-SubCell"/>
</dbReference>
<sequence>MKKESIVIKGARQNNLKNLDLKLPANEMIVVTGVSGSGKSTLAFDTIYAEGQRRYVETFSAYARQFLDRMDKPAVDSIQGIPPAIAIGQTNQVRTSRSTVGTMTELNDYLKLLFARLANLYCTDCGREVICDSAQSIVDSLYKQTRRAQRLMICLPVKIPHNFTEDEILKVLNQQGYTRIHERSGDVLEVIQDRLKITEDNRDRLTEAVESSLKHGDGRVHVFELDEHKKAGKAWRFSAHHHCPDCDIDYEKPVPSLFSFNSPIGACESCRGFGRIIGVDYALVIPDESKSLAEGAIKPIQTPAYIEVQQELLAFAKKQKIPVDKPWNKLTKKQQRWVIEGEGDWDEGVWFGIKRFFSWLESKSYKMHIRVLLSKYRAYTPCNVCDGARLKPPALWWRLGDLSLSNQLVDSKQRYIPRGLNLSAKEIAHLPGLTIHDIMRLPLDQCAAFFHLLKLPAAVDEAAQLLLGEIRSRLNYLLEVGLGYLTLDRQSRTLSGGEVQRINLTTALGTSLVNTLFVLDEPSTGLHPRDINRLVQVLHRLRDAGNSLLVVEHDPQIMLAADRILDIGPGPGKQGGEICFYGTAKQLLKSKKSLTAQYLSGKKTVSAAKKREAGAGETQQFNRTIKITGASEHNLKNIDVEIPLQRLVCITGVSGSGKSTLMRDVLYPWLCKYKGKSIETPGNCKKVTGHQLIDEVVLVDQSPIGKTTRSIPATYVGAFDAIRKLFIAQPLSQQRKYTPGTFSFNSGNGRCPTCSGNGFEMVEMQFLSDVYIRCSDCDGKRYRAEILQVKLSSQDSRSIATKSIAAKSISAKSISAKSISDILEMTVAEALMFFENETEVLRALQPLVDVGLHYLQLGQAVPTLSGGEAQRLKLAGHLAANYKKTSARKKSNTNSRQSTLFLFDEPTTGLHFDDIATLMKAFRQLIDAGHSLLVIEHNLDVIRSADWIIDIGPEGGKGGGELIAEGTVQQLMKESNTYTAKALREYEASLAACNLGSTNLLHATAPPIKATRSPELIQVHHAREHNLKNIDVEIPRNKFTVISGVSGSGKSTLAFDIIFGEGQRRYLESLNAYARQFVQPASRPDVDAIHGIPPTVAIEQRTSRGGRKSTVATLTEIYHFLRLLYVKLGVQYCPECEVAIEPQSVHSIMARVQKDYRGSEITLLAPLVVARKGIYNELATWASKKGFQQLRVDGEYFSVDPWPKLARYKEHNIELPVGKIKVAPGVENELSELLRTALDIGNNVVIIEPARKSMKGRETKGKKTKIRRREEALYSTERACPCCGKGFDELDPRLFSYNSRQGWCTSCFGAGESIKDFDEEQTGEESAWLKEENSEAENSGVCKSCNGQRLNATALAVRFRDQSIAQLAAMSVDDAEKWFTKLKLKKNELEIARDLLAEMQGRLSFLQKVGLNYLTLDRAAPTLSGGESQRIRLASQLGSNLQGVCYILDEPTIGLHTRDNRRLTESLRQIQQQGNTVIVVEHDEDTLREADYLIDIGPGAGVEGGEVVACGTLKQLIKNKRSLTGQYLASSLHQRLPDLRNFEMRTQWDTAVLKIVAAQQNNLMKIDVAIPLHKLVCVSGVSGSGKSTLVRSVLYNNLKTIINNQRSSKGRKKKMLWRGCAEIKHWDSVDRIIEVDQTPIGKTSRSCPATYIGIWDTIRKLFSDTVDARLKGYTPGRFSFNAGEGRCEACGGHGMRKIEMNFLPDVRVECEVCHGWRFNDETLTVRFKGKNIGEVLAMNVKTATEYFSAIPKIHHALQLLQDVGLGYLTLGQQSPTLSGGEAQRIKLVAELAKSNTGLKLGRSAKTQPHSLYILDEPTVGLHMADVEKLLRVLHRLVDTGNSVIVIEHNLDVIAEADWVIDMGPEGGSGGGKVVAQGTPATICKRKRSYTGKYLKEVMERMS</sequence>
<reference evidence="15" key="1">
    <citation type="submission" date="2018-06" db="EMBL/GenBank/DDBJ databases">
        <authorList>
            <person name="Zhirakovskaya E."/>
        </authorList>
    </citation>
    <scope>NUCLEOTIDE SEQUENCE</scope>
</reference>
<keyword evidence="8" id="KW-0863">Zinc-finger</keyword>
<evidence type="ECO:0000256" key="4">
    <source>
        <dbReference type="ARBA" id="ARBA00022737"/>
    </source>
</evidence>
<dbReference type="InterPro" id="IPR013815">
    <property type="entry name" value="ATP_grasp_subdomain_1"/>
</dbReference>